<evidence type="ECO:0000256" key="1">
    <source>
        <dbReference type="SAM" id="MobiDB-lite"/>
    </source>
</evidence>
<dbReference type="Proteomes" id="UP000316798">
    <property type="component" value="Chromosome"/>
</dbReference>
<evidence type="ECO:0000313" key="2">
    <source>
        <dbReference type="EMBL" id="QDL39558.1"/>
    </source>
</evidence>
<dbReference type="OrthoDB" id="5639126at2"/>
<keyword evidence="3" id="KW-1185">Reference proteome</keyword>
<name>A0A515DGQ0_9BURK</name>
<accession>A0A515DGQ0</accession>
<organism evidence="2 3">
    <name type="scientific">Rhodoferax sediminis</name>
    <dbReference type="NCBI Taxonomy" id="2509614"/>
    <lineage>
        <taxon>Bacteria</taxon>
        <taxon>Pseudomonadati</taxon>
        <taxon>Pseudomonadota</taxon>
        <taxon>Betaproteobacteria</taxon>
        <taxon>Burkholderiales</taxon>
        <taxon>Comamonadaceae</taxon>
        <taxon>Rhodoferax</taxon>
    </lineage>
</organism>
<dbReference type="EMBL" id="CP035503">
    <property type="protein sequence ID" value="QDL39558.1"/>
    <property type="molecule type" value="Genomic_DNA"/>
</dbReference>
<feature type="region of interest" description="Disordered" evidence="1">
    <location>
        <begin position="1"/>
        <end position="23"/>
    </location>
</feature>
<gene>
    <name evidence="2" type="ORF">EUB48_21175</name>
</gene>
<dbReference type="RefSeq" id="WP_142821022.1">
    <property type="nucleotide sequence ID" value="NZ_CP035503.1"/>
</dbReference>
<protein>
    <submittedName>
        <fullName evidence="2">Uncharacterized protein</fullName>
    </submittedName>
</protein>
<evidence type="ECO:0000313" key="3">
    <source>
        <dbReference type="Proteomes" id="UP000316798"/>
    </source>
</evidence>
<sequence length="141" mass="16197">MRTATDIQTKDPHSELPQYGSKPKKPGLYLGLFHGRHDPREHMSDWGFDGPAIGPLKWCHTTYASKIKIEFENAADAAEYFGVTQDPFELSVDADLLVFGGMYYGDWTVYYVPPEDCERPADTFRETTRVNNFIAHRKFFL</sequence>
<dbReference type="AlphaFoldDB" id="A0A515DGQ0"/>
<reference evidence="2 3" key="1">
    <citation type="submission" date="2019-01" db="EMBL/GenBank/DDBJ databases">
        <title>Genomic insights into a novel species Rhodoferax sp.</title>
        <authorList>
            <person name="Jin L."/>
        </authorList>
    </citation>
    <scope>NUCLEOTIDE SEQUENCE [LARGE SCALE GENOMIC DNA]</scope>
    <source>
        <strain evidence="2 3">CHu59-6-5</strain>
    </source>
</reference>
<proteinExistence type="predicted"/>
<dbReference type="KEGG" id="rhf:EUB48_21175"/>